<organism evidence="8 9">
    <name type="scientific">Cyprinus carpio</name>
    <name type="common">Common carp</name>
    <dbReference type="NCBI Taxonomy" id="7962"/>
    <lineage>
        <taxon>Eukaryota</taxon>
        <taxon>Metazoa</taxon>
        <taxon>Chordata</taxon>
        <taxon>Craniata</taxon>
        <taxon>Vertebrata</taxon>
        <taxon>Euteleostomi</taxon>
        <taxon>Actinopterygii</taxon>
        <taxon>Neopterygii</taxon>
        <taxon>Teleostei</taxon>
        <taxon>Ostariophysi</taxon>
        <taxon>Cypriniformes</taxon>
        <taxon>Cyprinidae</taxon>
        <taxon>Cyprininae</taxon>
        <taxon>Cyprinus</taxon>
    </lineage>
</organism>
<dbReference type="SMART" id="SM00032">
    <property type="entry name" value="CCP"/>
    <property type="match status" value="2"/>
</dbReference>
<dbReference type="Ensembl" id="ENSCCRT00010076692.1">
    <property type="protein sequence ID" value="ENSCCRP00010069383.1"/>
    <property type="gene ID" value="ENSCCRG00010030122.1"/>
</dbReference>
<protein>
    <recommendedName>
        <fullName evidence="7">Sushi domain-containing protein</fullName>
    </recommendedName>
</protein>
<feature type="signal peptide" evidence="6">
    <location>
        <begin position="1"/>
        <end position="22"/>
    </location>
</feature>
<feature type="domain" description="Sushi" evidence="7">
    <location>
        <begin position="82"/>
        <end position="141"/>
    </location>
</feature>
<dbReference type="PANTHER" id="PTHR45785">
    <property type="entry name" value="COMPLEMENT FACTOR H-RELATED"/>
    <property type="match status" value="1"/>
</dbReference>
<dbReference type="PROSITE" id="PS50923">
    <property type="entry name" value="SUSHI"/>
    <property type="match status" value="2"/>
</dbReference>
<evidence type="ECO:0000256" key="6">
    <source>
        <dbReference type="SAM" id="SignalP"/>
    </source>
</evidence>
<feature type="chain" id="PRO_5034727599" description="Sushi domain-containing protein" evidence="6">
    <location>
        <begin position="23"/>
        <end position="199"/>
    </location>
</feature>
<accession>A0A8C1LXP3</accession>
<evidence type="ECO:0000256" key="3">
    <source>
        <dbReference type="ARBA" id="ARBA00022729"/>
    </source>
</evidence>
<evidence type="ECO:0000256" key="2">
    <source>
        <dbReference type="ARBA" id="ARBA00022659"/>
    </source>
</evidence>
<dbReference type="Gene3D" id="2.10.70.10">
    <property type="entry name" value="Complement Module, domain 1"/>
    <property type="match status" value="3"/>
</dbReference>
<keyword evidence="3 6" id="KW-0732">Signal</keyword>
<keyword evidence="2 5" id="KW-0768">Sushi</keyword>
<feature type="domain" description="Sushi" evidence="7">
    <location>
        <begin position="26"/>
        <end position="81"/>
    </location>
</feature>
<evidence type="ECO:0000256" key="5">
    <source>
        <dbReference type="PROSITE-ProRule" id="PRU00302"/>
    </source>
</evidence>
<keyword evidence="4 5" id="KW-1015">Disulfide bond</keyword>
<dbReference type="InterPro" id="IPR051503">
    <property type="entry name" value="ComplSys_Reg/VirEntry_Med"/>
</dbReference>
<dbReference type="Pfam" id="PF00084">
    <property type="entry name" value="Sushi"/>
    <property type="match status" value="2"/>
</dbReference>
<evidence type="ECO:0000256" key="4">
    <source>
        <dbReference type="ARBA" id="ARBA00023157"/>
    </source>
</evidence>
<dbReference type="InterPro" id="IPR000436">
    <property type="entry name" value="Sushi_SCR_CCP_dom"/>
</dbReference>
<name>A0A8C1LXP3_CYPCA</name>
<dbReference type="Proteomes" id="UP000694427">
    <property type="component" value="Unplaced"/>
</dbReference>
<dbReference type="SUPFAM" id="SSF57535">
    <property type="entry name" value="Complement control module/SCR domain"/>
    <property type="match status" value="3"/>
</dbReference>
<reference evidence="8" key="2">
    <citation type="submission" date="2025-09" db="UniProtKB">
        <authorList>
            <consortium name="Ensembl"/>
        </authorList>
    </citation>
    <scope>IDENTIFICATION</scope>
</reference>
<evidence type="ECO:0000259" key="7">
    <source>
        <dbReference type="PROSITE" id="PS50923"/>
    </source>
</evidence>
<comment type="subcellular location">
    <subcellularLocation>
        <location evidence="1">Virion</location>
    </subcellularLocation>
</comment>
<sequence length="199" mass="22820">FHRFLMLHVFLLLVLYNYHVNLVSEITCEYPRDQHVSRSYYWGTMKLGEKQSYSCASGYRKKAAEATCTQDGWTPKPLCAEIMCDLPKFPNAEIVGSQNSNYKINSRIQYKCRSGFEPEEPVQIICDSQGQMLHVLQQCVQHLTSQIGIMLKWKSNEKIISTHNEAIDFACQSGKKFKAQNLPRSTCNDGVINLPECEE</sequence>
<comment type="caution">
    <text evidence="5">Lacks conserved residue(s) required for the propagation of feature annotation.</text>
</comment>
<dbReference type="AlphaFoldDB" id="A0A8C1LXP3"/>
<dbReference type="CDD" id="cd00033">
    <property type="entry name" value="CCP"/>
    <property type="match status" value="2"/>
</dbReference>
<proteinExistence type="predicted"/>
<evidence type="ECO:0000313" key="9">
    <source>
        <dbReference type="Proteomes" id="UP000694427"/>
    </source>
</evidence>
<dbReference type="PANTHER" id="PTHR45785:SF2">
    <property type="entry name" value="COMPLEMENT FACTOR H-RELATED"/>
    <property type="match status" value="1"/>
</dbReference>
<feature type="disulfide bond" evidence="5">
    <location>
        <begin position="112"/>
        <end position="139"/>
    </location>
</feature>
<evidence type="ECO:0000313" key="8">
    <source>
        <dbReference type="Ensembl" id="ENSCCRP00010069383.1"/>
    </source>
</evidence>
<keyword evidence="9" id="KW-1185">Reference proteome</keyword>
<evidence type="ECO:0000256" key="1">
    <source>
        <dbReference type="ARBA" id="ARBA00004328"/>
    </source>
</evidence>
<reference evidence="8" key="1">
    <citation type="submission" date="2025-08" db="UniProtKB">
        <authorList>
            <consortium name="Ensembl"/>
        </authorList>
    </citation>
    <scope>IDENTIFICATION</scope>
</reference>
<dbReference type="InterPro" id="IPR035976">
    <property type="entry name" value="Sushi/SCR/CCP_sf"/>
</dbReference>